<evidence type="ECO:0000256" key="2">
    <source>
        <dbReference type="ARBA" id="ARBA00004950"/>
    </source>
</evidence>
<evidence type="ECO:0000259" key="15">
    <source>
        <dbReference type="Pfam" id="PF00890"/>
    </source>
</evidence>
<evidence type="ECO:0000259" key="16">
    <source>
        <dbReference type="Pfam" id="PF02910"/>
    </source>
</evidence>
<evidence type="ECO:0000256" key="8">
    <source>
        <dbReference type="ARBA" id="ARBA00022827"/>
    </source>
</evidence>
<accession>H5XRS4</accession>
<keyword evidence="9 13" id="KW-0560">Oxidoreductase</keyword>
<feature type="compositionally biased region" description="Basic and acidic residues" evidence="14">
    <location>
        <begin position="528"/>
        <end position="538"/>
    </location>
</feature>
<feature type="region of interest" description="Disordered" evidence="14">
    <location>
        <begin position="528"/>
        <end position="548"/>
    </location>
</feature>
<comment type="similarity">
    <text evidence="3 13">Belongs to the FAD-dependent oxidoreductase 2 family. NadB subfamily.</text>
</comment>
<comment type="cofactor">
    <cofactor evidence="1 13">
        <name>FAD</name>
        <dbReference type="ChEBI" id="CHEBI:57692"/>
    </cofactor>
</comment>
<protein>
    <recommendedName>
        <fullName evidence="5 11">L-aspartate oxidase</fullName>
        <ecNumber evidence="4 11">1.4.3.16</ecNumber>
    </recommendedName>
</protein>
<dbReference type="eggNOG" id="COG0029">
    <property type="taxonomic scope" value="Bacteria"/>
</dbReference>
<dbReference type="Gene3D" id="3.50.50.60">
    <property type="entry name" value="FAD/NAD(P)-binding domain"/>
    <property type="match status" value="1"/>
</dbReference>
<feature type="domain" description="Fumarate reductase/succinate dehydrogenase flavoprotein-like C-terminal" evidence="16">
    <location>
        <begin position="444"/>
        <end position="544"/>
    </location>
</feature>
<evidence type="ECO:0000256" key="3">
    <source>
        <dbReference type="ARBA" id="ARBA00008562"/>
    </source>
</evidence>
<evidence type="ECO:0000256" key="12">
    <source>
        <dbReference type="PIRSR" id="PIRSR000171-1"/>
    </source>
</evidence>
<dbReference type="GO" id="GO:0008734">
    <property type="term" value="F:L-aspartate oxidase activity"/>
    <property type="evidence" value="ECO:0007669"/>
    <property type="project" value="UniProtKB-UniRule"/>
</dbReference>
<dbReference type="InterPro" id="IPR005288">
    <property type="entry name" value="NadB"/>
</dbReference>
<dbReference type="SUPFAM" id="SSF51905">
    <property type="entry name" value="FAD/NAD(P)-binding domain"/>
    <property type="match status" value="1"/>
</dbReference>
<dbReference type="STRING" id="768710.DesyoDRAFT_0101"/>
<dbReference type="InterPro" id="IPR036188">
    <property type="entry name" value="FAD/NAD-bd_sf"/>
</dbReference>
<dbReference type="RefSeq" id="WP_007778076.1">
    <property type="nucleotide sequence ID" value="NZ_CM001441.1"/>
</dbReference>
<feature type="domain" description="FAD-dependent oxidoreductase 2 FAD-binding" evidence="15">
    <location>
        <begin position="22"/>
        <end position="390"/>
    </location>
</feature>
<dbReference type="InterPro" id="IPR037099">
    <property type="entry name" value="Fum_R/Succ_DH_flav-like_C_sf"/>
</dbReference>
<dbReference type="EC" id="1.4.3.16" evidence="4 11"/>
<evidence type="ECO:0000256" key="13">
    <source>
        <dbReference type="RuleBase" id="RU362049"/>
    </source>
</evidence>
<dbReference type="SUPFAM" id="SSF46977">
    <property type="entry name" value="Succinate dehydrogenase/fumarate reductase flavoprotein C-terminal domain"/>
    <property type="match status" value="1"/>
</dbReference>
<dbReference type="Pfam" id="PF02910">
    <property type="entry name" value="Succ_DH_flav_C"/>
    <property type="match status" value="1"/>
</dbReference>
<dbReference type="GO" id="GO:0033765">
    <property type="term" value="F:steroid dehydrogenase activity, acting on the CH-CH group of donors"/>
    <property type="evidence" value="ECO:0007669"/>
    <property type="project" value="UniProtKB-ARBA"/>
</dbReference>
<sequence length="548" mass="59761">MGALRRYIYPWSKSRVKVFDTDVLVLGSGIAGLYTAIKASEQFQVTVLTKKTIAESNTEHAQGGIAVAIDEADSPTLHFEDTLLAGAGLCNPFSVRILVEEGPVCVEELIGMGAQFDYHNGELALTREGAHSQRRILHALGDATGWEVERALVAKVKASPNVTTLEERFVVDLLENGQGHILGALVLNSETGELEGHLANSVVLATGGLGQVYCFTTNPSVATGDGMAAAWRAGADLMDMEFVQFHPTALLIPDAPRFLISEAVRGEGAHLVNSAGIRFMEDVPGKELAPRDIVARAIWQEMNHGPVYLDFRPIGQKRILERFPTIHRTCLDYGMDVLTMPLPVAPAAHYMMGGIATNSYGETSLSHLYAAGECACNGVHGANRLASNSLLDGLVFGARIADKIKCKSPGRRPSWEDVRSPEGSQSLTETGFNELKPLDAQNLRTRVQELMWNKVGILRNETGLREAAESLMGWDRQVLPTRSVEGLETANILTVGAVIAKAALDRKESRGGHFRSDYPSRFDESWQKHSLQHKEDNNVRYVPVSRAD</sequence>
<proteinExistence type="inferred from homology"/>
<evidence type="ECO:0000256" key="6">
    <source>
        <dbReference type="ARBA" id="ARBA00022630"/>
    </source>
</evidence>
<dbReference type="PANTHER" id="PTHR42716:SF2">
    <property type="entry name" value="L-ASPARTATE OXIDASE, CHLOROPLASTIC"/>
    <property type="match status" value="1"/>
</dbReference>
<comment type="catalytic activity">
    <reaction evidence="10">
        <text>L-aspartate + O2 = iminosuccinate + H2O2</text>
        <dbReference type="Rhea" id="RHEA:25876"/>
        <dbReference type="ChEBI" id="CHEBI:15379"/>
        <dbReference type="ChEBI" id="CHEBI:16240"/>
        <dbReference type="ChEBI" id="CHEBI:29991"/>
        <dbReference type="ChEBI" id="CHEBI:77875"/>
        <dbReference type="EC" id="1.4.3.16"/>
    </reaction>
    <physiologicalReaction direction="left-to-right" evidence="10">
        <dbReference type="Rhea" id="RHEA:25877"/>
    </physiologicalReaction>
</comment>
<keyword evidence="6 13" id="KW-0285">Flavoprotein</keyword>
<dbReference type="EMBL" id="CM001441">
    <property type="protein sequence ID" value="EHQ87333.1"/>
    <property type="molecule type" value="Genomic_DNA"/>
</dbReference>
<evidence type="ECO:0000256" key="5">
    <source>
        <dbReference type="ARBA" id="ARBA00021901"/>
    </source>
</evidence>
<dbReference type="Gene3D" id="1.20.58.100">
    <property type="entry name" value="Fumarate reductase/succinate dehydrogenase flavoprotein-like, C-terminal domain"/>
    <property type="match status" value="1"/>
</dbReference>
<keyword evidence="18" id="KW-1185">Reference proteome</keyword>
<organism evidence="17 18">
    <name type="scientific">Desulfosporosinus youngiae DSM 17734</name>
    <dbReference type="NCBI Taxonomy" id="768710"/>
    <lineage>
        <taxon>Bacteria</taxon>
        <taxon>Bacillati</taxon>
        <taxon>Bacillota</taxon>
        <taxon>Clostridia</taxon>
        <taxon>Eubacteriales</taxon>
        <taxon>Desulfitobacteriaceae</taxon>
        <taxon>Desulfosporosinus</taxon>
    </lineage>
</organism>
<comment type="function">
    <text evidence="13">Catalyzes the oxidation of L-aspartate to iminoaspartate.</text>
</comment>
<evidence type="ECO:0000256" key="10">
    <source>
        <dbReference type="ARBA" id="ARBA00048305"/>
    </source>
</evidence>
<evidence type="ECO:0000256" key="4">
    <source>
        <dbReference type="ARBA" id="ARBA00012173"/>
    </source>
</evidence>
<evidence type="ECO:0000256" key="7">
    <source>
        <dbReference type="ARBA" id="ARBA00022642"/>
    </source>
</evidence>
<dbReference type="Proteomes" id="UP000005104">
    <property type="component" value="Chromosome"/>
</dbReference>
<feature type="active site" description="Proton acceptor" evidence="12">
    <location>
        <position position="291"/>
    </location>
</feature>
<dbReference type="InterPro" id="IPR015939">
    <property type="entry name" value="Fum_Rdtase/Succ_DH_flav-like_C"/>
</dbReference>
<dbReference type="PRINTS" id="PR00368">
    <property type="entry name" value="FADPNR"/>
</dbReference>
<evidence type="ECO:0000313" key="17">
    <source>
        <dbReference type="EMBL" id="EHQ87333.1"/>
    </source>
</evidence>
<dbReference type="PIRSF" id="PIRSF000171">
    <property type="entry name" value="SDHA_APRA_LASPO"/>
    <property type="match status" value="1"/>
</dbReference>
<keyword evidence="8 13" id="KW-0274">FAD</keyword>
<reference evidence="17 18" key="1">
    <citation type="submission" date="2011-11" db="EMBL/GenBank/DDBJ databases">
        <title>The Noncontiguous Finished genome of Desulfosporosinus youngiae DSM 17734.</title>
        <authorList>
            <consortium name="US DOE Joint Genome Institute (JGI-PGF)"/>
            <person name="Lucas S."/>
            <person name="Han J."/>
            <person name="Lapidus A."/>
            <person name="Cheng J.-F."/>
            <person name="Goodwin L."/>
            <person name="Pitluck S."/>
            <person name="Peters L."/>
            <person name="Ovchinnikova G."/>
            <person name="Lu M."/>
            <person name="Land M.L."/>
            <person name="Hauser L."/>
            <person name="Pester M."/>
            <person name="Spring S."/>
            <person name="Ollivier B."/>
            <person name="Rattei T."/>
            <person name="Klenk H.-P."/>
            <person name="Wagner M."/>
            <person name="Loy A."/>
            <person name="Woyke T.J."/>
        </authorList>
    </citation>
    <scope>NUCLEOTIDE SEQUENCE [LARGE SCALE GENOMIC DNA]</scope>
    <source>
        <strain evidence="17 18">DSM 17734</strain>
    </source>
</reference>
<dbReference type="Gene3D" id="3.90.700.10">
    <property type="entry name" value="Succinate dehydrogenase/fumarate reductase flavoprotein, catalytic domain"/>
    <property type="match status" value="1"/>
</dbReference>
<evidence type="ECO:0000256" key="9">
    <source>
        <dbReference type="ARBA" id="ARBA00023002"/>
    </source>
</evidence>
<dbReference type="AlphaFoldDB" id="H5XRS4"/>
<dbReference type="HOGENOM" id="CLU_014312_3_0_9"/>
<comment type="pathway">
    <text evidence="2 13">Cofactor biosynthesis; NAD(+) biosynthesis; iminoaspartate from L-aspartate (oxidase route): step 1/1.</text>
</comment>
<comment type="subcellular location">
    <subcellularLocation>
        <location evidence="13">Cytoplasm</location>
    </subcellularLocation>
</comment>
<dbReference type="FunFam" id="3.90.700.10:FF:000002">
    <property type="entry name" value="L-aspartate oxidase"/>
    <property type="match status" value="1"/>
</dbReference>
<feature type="region of interest" description="Disordered" evidence="14">
    <location>
        <begin position="410"/>
        <end position="429"/>
    </location>
</feature>
<gene>
    <name evidence="17" type="ORF">DesyoDRAFT_0101</name>
</gene>
<dbReference type="Pfam" id="PF00890">
    <property type="entry name" value="FAD_binding_2"/>
    <property type="match status" value="1"/>
</dbReference>
<evidence type="ECO:0000313" key="18">
    <source>
        <dbReference type="Proteomes" id="UP000005104"/>
    </source>
</evidence>
<name>H5XRS4_9FIRM</name>
<dbReference type="GO" id="GO:0034628">
    <property type="term" value="P:'de novo' NAD+ biosynthetic process from L-aspartate"/>
    <property type="evidence" value="ECO:0007669"/>
    <property type="project" value="TreeGrafter"/>
</dbReference>
<dbReference type="InterPro" id="IPR003953">
    <property type="entry name" value="FAD-dep_OxRdtase_2_FAD-bd"/>
</dbReference>
<dbReference type="NCBIfam" id="TIGR00551">
    <property type="entry name" value="nadB"/>
    <property type="match status" value="1"/>
</dbReference>
<dbReference type="SUPFAM" id="SSF56425">
    <property type="entry name" value="Succinate dehydrogenase/fumarate reductase flavoprotein, catalytic domain"/>
    <property type="match status" value="1"/>
</dbReference>
<keyword evidence="7 13" id="KW-0662">Pyridine nucleotide biosynthesis</keyword>
<evidence type="ECO:0000256" key="11">
    <source>
        <dbReference type="NCBIfam" id="TIGR00551"/>
    </source>
</evidence>
<evidence type="ECO:0000256" key="14">
    <source>
        <dbReference type="SAM" id="MobiDB-lite"/>
    </source>
</evidence>
<dbReference type="GO" id="GO:0005737">
    <property type="term" value="C:cytoplasm"/>
    <property type="evidence" value="ECO:0007669"/>
    <property type="project" value="UniProtKB-SubCell"/>
</dbReference>
<dbReference type="UniPathway" id="UPA00253">
    <property type="reaction ID" value="UER00326"/>
</dbReference>
<evidence type="ECO:0000256" key="1">
    <source>
        <dbReference type="ARBA" id="ARBA00001974"/>
    </source>
</evidence>
<dbReference type="PANTHER" id="PTHR42716">
    <property type="entry name" value="L-ASPARTATE OXIDASE"/>
    <property type="match status" value="1"/>
</dbReference>
<dbReference type="InterPro" id="IPR027477">
    <property type="entry name" value="Succ_DH/fumarate_Rdtase_cat_sf"/>
</dbReference>